<sequence length="56" mass="6264">MSLEKLSGFVSALDQFWRVRVGAESVQQFARVIAECWRSAVVVVFSSRSKICQAPC</sequence>
<dbReference type="EMBL" id="KV265860">
    <property type="protein sequence ID" value="KZT75367.1"/>
    <property type="molecule type" value="Genomic_DNA"/>
</dbReference>
<organism evidence="1 2">
    <name type="scientific">Dorcoceras hygrometricum</name>
    <dbReference type="NCBI Taxonomy" id="472368"/>
    <lineage>
        <taxon>Eukaryota</taxon>
        <taxon>Viridiplantae</taxon>
        <taxon>Streptophyta</taxon>
        <taxon>Embryophyta</taxon>
        <taxon>Tracheophyta</taxon>
        <taxon>Spermatophyta</taxon>
        <taxon>Magnoliopsida</taxon>
        <taxon>eudicotyledons</taxon>
        <taxon>Gunneridae</taxon>
        <taxon>Pentapetalae</taxon>
        <taxon>asterids</taxon>
        <taxon>lamiids</taxon>
        <taxon>Lamiales</taxon>
        <taxon>Gesneriaceae</taxon>
        <taxon>Didymocarpoideae</taxon>
        <taxon>Trichosporeae</taxon>
        <taxon>Loxocarpinae</taxon>
        <taxon>Dorcoceras</taxon>
    </lineage>
</organism>
<dbReference type="AlphaFoldDB" id="A0A2Z6ZQL7"/>
<proteinExistence type="predicted"/>
<reference evidence="1 2" key="1">
    <citation type="journal article" date="2015" name="Proc. Natl. Acad. Sci. U.S.A.">
        <title>The resurrection genome of Boea hygrometrica: A blueprint for survival of dehydration.</title>
        <authorList>
            <person name="Xiao L."/>
            <person name="Yang G."/>
            <person name="Zhang L."/>
            <person name="Yang X."/>
            <person name="Zhao S."/>
            <person name="Ji Z."/>
            <person name="Zhou Q."/>
            <person name="Hu M."/>
            <person name="Wang Y."/>
            <person name="Chen M."/>
            <person name="Xu Y."/>
            <person name="Jin H."/>
            <person name="Xiao X."/>
            <person name="Hu G."/>
            <person name="Bao F."/>
            <person name="Hu Y."/>
            <person name="Wan P."/>
            <person name="Li L."/>
            <person name="Deng X."/>
            <person name="Kuang T."/>
            <person name="Xiang C."/>
            <person name="Zhu J.K."/>
            <person name="Oliver M.J."/>
            <person name="He Y."/>
        </authorList>
    </citation>
    <scope>NUCLEOTIDE SEQUENCE [LARGE SCALE GENOMIC DNA]</scope>
    <source>
        <strain evidence="2">cv. XS01</strain>
    </source>
</reference>
<name>A0A2Z6ZQL7_9LAMI</name>
<dbReference type="Proteomes" id="UP000250235">
    <property type="component" value="Unassembled WGS sequence"/>
</dbReference>
<accession>A0A2Z6ZQL7</accession>
<evidence type="ECO:0000313" key="1">
    <source>
        <dbReference type="EMBL" id="KZT75367.1"/>
    </source>
</evidence>
<gene>
    <name evidence="1" type="ORF">F511_47608</name>
</gene>
<evidence type="ECO:0000313" key="2">
    <source>
        <dbReference type="Proteomes" id="UP000250235"/>
    </source>
</evidence>
<protein>
    <submittedName>
        <fullName evidence="1">Uncharacterized protein</fullName>
    </submittedName>
</protein>
<keyword evidence="2" id="KW-1185">Reference proteome</keyword>